<organism evidence="14 15">
    <name type="scientific">Cryobacterium glaciale</name>
    <dbReference type="NCBI Taxonomy" id="1259145"/>
    <lineage>
        <taxon>Bacteria</taxon>
        <taxon>Bacillati</taxon>
        <taxon>Actinomycetota</taxon>
        <taxon>Actinomycetes</taxon>
        <taxon>Micrococcales</taxon>
        <taxon>Microbacteriaceae</taxon>
        <taxon>Cryobacterium</taxon>
    </lineage>
</organism>
<reference evidence="14 15" key="1">
    <citation type="submission" date="2019-03" db="EMBL/GenBank/DDBJ databases">
        <title>Genomics of glacier-inhabiting Cryobacterium strains.</title>
        <authorList>
            <person name="Liu Q."/>
            <person name="Xin Y.-H."/>
        </authorList>
    </citation>
    <scope>NUCLEOTIDE SEQUENCE [LARGE SCALE GENOMIC DNA]</scope>
    <source>
        <strain evidence="14 15">HLT2-23</strain>
    </source>
</reference>
<evidence type="ECO:0000256" key="3">
    <source>
        <dbReference type="ARBA" id="ARBA00008663"/>
    </source>
</evidence>
<keyword evidence="11" id="KW-0324">Glycolysis</keyword>
<feature type="domain" description="Pyruvate kinase barrel" evidence="13">
    <location>
        <begin position="322"/>
        <end position="566"/>
    </location>
</feature>
<dbReference type="AlphaFoldDB" id="A0A4R8UXM4"/>
<dbReference type="GO" id="GO:0005524">
    <property type="term" value="F:ATP binding"/>
    <property type="evidence" value="ECO:0007669"/>
    <property type="project" value="UniProtKB-KW"/>
</dbReference>
<protein>
    <recommendedName>
        <fullName evidence="4">pyruvate kinase</fullName>
        <ecNumber evidence="4">2.7.1.40</ecNumber>
    </recommendedName>
</protein>
<dbReference type="UniPathway" id="UPA00109">
    <property type="reaction ID" value="UER00188"/>
</dbReference>
<evidence type="ECO:0000256" key="10">
    <source>
        <dbReference type="ARBA" id="ARBA00022842"/>
    </source>
</evidence>
<dbReference type="RefSeq" id="WP_134502522.1">
    <property type="nucleotide sequence ID" value="NZ_SOEY01000016.1"/>
</dbReference>
<keyword evidence="9" id="KW-0067">ATP-binding</keyword>
<sequence length="620" mass="66278">MTSLELSDLISLHSEIVALRADLLLAEARQAEEIAAVAPHHEFSATNLVHYAELRAHDVRDLQTRLARHGLTSLGRTESHVLASIDGLLRTLSLLITPDDRFVPVAVPPQLPDGAAILTRNTALLLGRQPEHRSTRIMVTLPSEAATDGELVQSMLESGMDIARVNCAHDGASGWSAMIANIRSAEASTGQRCLVAMDLGGPKLRTGPIEPGPEVIKIKPVRSATGAVLRRGLAWLGTRPDNAVAPGASVVPVTDPSWVALRHVGDTIDFVDARASHRTLTVEQSYPDGCLVSLTQTAYFVPGLALAADRDEPGVVGVVDELHPTEQSLLVHRGDTLILTADLSPAAVSTDGTHRIGCTLPEAFRSAHPGERVLLDDGKIAGVIRAVAPTEITVEVNRAGVSGTRLKAEKGINLPDTQLAISALTDDDVADLTFVRTHADIVNISFVRSAADVRDLLAHLEGNPELGVVLKIETVAAFEALPQILLEAMRWQGVGVMIARGDLAVEAGFERLAEVQEEILWLCEAAHVPVIWATQVLDTLARTGVPSRAEVTDAAMAERAECVMLNKGPFIAEAIAMLAGILGRMQGHTDKKRSLLRRLRAWDLDTPQVAPVSDGSSSIR</sequence>
<dbReference type="InterPro" id="IPR015813">
    <property type="entry name" value="Pyrv/PenolPyrv_kinase-like_dom"/>
</dbReference>
<dbReference type="PANTHER" id="PTHR11817">
    <property type="entry name" value="PYRUVATE KINASE"/>
    <property type="match status" value="1"/>
</dbReference>
<dbReference type="Proteomes" id="UP000298173">
    <property type="component" value="Unassembled WGS sequence"/>
</dbReference>
<dbReference type="GO" id="GO:0030955">
    <property type="term" value="F:potassium ion binding"/>
    <property type="evidence" value="ECO:0007669"/>
    <property type="project" value="InterPro"/>
</dbReference>
<dbReference type="InterPro" id="IPR015806">
    <property type="entry name" value="Pyrv_Knase_insert_dom_sf"/>
</dbReference>
<dbReference type="InterPro" id="IPR001697">
    <property type="entry name" value="Pyr_Knase"/>
</dbReference>
<dbReference type="InterPro" id="IPR015793">
    <property type="entry name" value="Pyrv_Knase_brl"/>
</dbReference>
<dbReference type="NCBIfam" id="NF011314">
    <property type="entry name" value="PRK14725.1"/>
    <property type="match status" value="1"/>
</dbReference>
<gene>
    <name evidence="14" type="ORF">E3O06_08010</name>
</gene>
<evidence type="ECO:0000256" key="11">
    <source>
        <dbReference type="ARBA" id="ARBA00023152"/>
    </source>
</evidence>
<comment type="pathway">
    <text evidence="2">Carbohydrate degradation; glycolysis; pyruvate from D-glyceraldehyde 3-phosphate: step 5/5.</text>
</comment>
<accession>A0A4R8UXM4</accession>
<keyword evidence="6" id="KW-0479">Metal-binding</keyword>
<evidence type="ECO:0000256" key="9">
    <source>
        <dbReference type="ARBA" id="ARBA00022840"/>
    </source>
</evidence>
<evidence type="ECO:0000256" key="8">
    <source>
        <dbReference type="ARBA" id="ARBA00022777"/>
    </source>
</evidence>
<comment type="cofactor">
    <cofactor evidence="1">
        <name>K(+)</name>
        <dbReference type="ChEBI" id="CHEBI:29103"/>
    </cofactor>
</comment>
<proteinExistence type="inferred from homology"/>
<dbReference type="EC" id="2.7.1.40" evidence="4"/>
<dbReference type="Pfam" id="PF00224">
    <property type="entry name" value="PK"/>
    <property type="match status" value="2"/>
</dbReference>
<keyword evidence="12 14" id="KW-0670">Pyruvate</keyword>
<comment type="caution">
    <text evidence="14">The sequence shown here is derived from an EMBL/GenBank/DDBJ whole genome shotgun (WGS) entry which is preliminary data.</text>
</comment>
<evidence type="ECO:0000256" key="4">
    <source>
        <dbReference type="ARBA" id="ARBA00012142"/>
    </source>
</evidence>
<evidence type="ECO:0000313" key="15">
    <source>
        <dbReference type="Proteomes" id="UP000298173"/>
    </source>
</evidence>
<evidence type="ECO:0000256" key="5">
    <source>
        <dbReference type="ARBA" id="ARBA00022679"/>
    </source>
</evidence>
<keyword evidence="10" id="KW-0460">Magnesium</keyword>
<dbReference type="EMBL" id="SOEY01000016">
    <property type="protein sequence ID" value="TFB73761.1"/>
    <property type="molecule type" value="Genomic_DNA"/>
</dbReference>
<evidence type="ECO:0000256" key="1">
    <source>
        <dbReference type="ARBA" id="ARBA00001958"/>
    </source>
</evidence>
<keyword evidence="8 14" id="KW-0418">Kinase</keyword>
<evidence type="ECO:0000256" key="7">
    <source>
        <dbReference type="ARBA" id="ARBA00022741"/>
    </source>
</evidence>
<dbReference type="GO" id="GO:0016301">
    <property type="term" value="F:kinase activity"/>
    <property type="evidence" value="ECO:0007669"/>
    <property type="project" value="UniProtKB-KW"/>
</dbReference>
<dbReference type="GO" id="GO:0004743">
    <property type="term" value="F:pyruvate kinase activity"/>
    <property type="evidence" value="ECO:0007669"/>
    <property type="project" value="UniProtKB-EC"/>
</dbReference>
<dbReference type="Gene3D" id="3.20.20.60">
    <property type="entry name" value="Phosphoenolpyruvate-binding domains"/>
    <property type="match status" value="2"/>
</dbReference>
<dbReference type="InterPro" id="IPR011037">
    <property type="entry name" value="Pyrv_Knase-like_insert_dom_sf"/>
</dbReference>
<evidence type="ECO:0000256" key="6">
    <source>
        <dbReference type="ARBA" id="ARBA00022723"/>
    </source>
</evidence>
<comment type="similarity">
    <text evidence="3">Belongs to the pyruvate kinase family.</text>
</comment>
<feature type="domain" description="Pyruvate kinase barrel" evidence="13">
    <location>
        <begin position="133"/>
        <end position="220"/>
    </location>
</feature>
<evidence type="ECO:0000313" key="14">
    <source>
        <dbReference type="EMBL" id="TFB73761.1"/>
    </source>
</evidence>
<keyword evidence="5" id="KW-0808">Transferase</keyword>
<evidence type="ECO:0000256" key="12">
    <source>
        <dbReference type="ARBA" id="ARBA00023317"/>
    </source>
</evidence>
<name>A0A4R8UXM4_9MICO</name>
<evidence type="ECO:0000259" key="13">
    <source>
        <dbReference type="Pfam" id="PF00224"/>
    </source>
</evidence>
<keyword evidence="15" id="KW-1185">Reference proteome</keyword>
<dbReference type="SUPFAM" id="SSF50800">
    <property type="entry name" value="PK beta-barrel domain-like"/>
    <property type="match status" value="1"/>
</dbReference>
<dbReference type="SUPFAM" id="SSF51621">
    <property type="entry name" value="Phosphoenolpyruvate/pyruvate domain"/>
    <property type="match status" value="1"/>
</dbReference>
<dbReference type="Gene3D" id="2.40.33.10">
    <property type="entry name" value="PK beta-barrel domain-like"/>
    <property type="match status" value="2"/>
</dbReference>
<keyword evidence="7" id="KW-0547">Nucleotide-binding</keyword>
<dbReference type="InterPro" id="IPR040442">
    <property type="entry name" value="Pyrv_kinase-like_dom_sf"/>
</dbReference>
<evidence type="ECO:0000256" key="2">
    <source>
        <dbReference type="ARBA" id="ARBA00004997"/>
    </source>
</evidence>
<dbReference type="GO" id="GO:0000287">
    <property type="term" value="F:magnesium ion binding"/>
    <property type="evidence" value="ECO:0007669"/>
    <property type="project" value="InterPro"/>
</dbReference>
<dbReference type="OrthoDB" id="9812123at2"/>